<dbReference type="Proteomes" id="UP000000763">
    <property type="component" value="Chromosome 7"/>
</dbReference>
<protein>
    <submittedName>
        <fullName evidence="2">Uncharacterized protein</fullName>
    </submittedName>
</protein>
<dbReference type="EMBL" id="AP003803">
    <property type="protein sequence ID" value="BAC22267.1"/>
    <property type="molecule type" value="Genomic_DNA"/>
</dbReference>
<evidence type="ECO:0000256" key="1">
    <source>
        <dbReference type="SAM" id="MobiDB-lite"/>
    </source>
</evidence>
<sequence length="131" mass="14685">MILFPPIHQTEAEHDGGRGKGQYPPVENSARACGRGGAPHATPTPRRHRAGRRGQPRPRSGLETRRFRLGKPKKYARLLIQRLQVDAPHWCGPSRAAATSSQSPEASRWMPLLDFFGPYRSKPWKKNGSKI</sequence>
<gene>
    <name evidence="2" type="primary">OJ1060_D03.111</name>
</gene>
<feature type="region of interest" description="Disordered" evidence="1">
    <location>
        <begin position="1"/>
        <end position="67"/>
    </location>
</feature>
<reference evidence="3" key="2">
    <citation type="journal article" date="2008" name="Nucleic Acids Res.">
        <title>The rice annotation project database (RAP-DB): 2008 update.</title>
        <authorList>
            <consortium name="The rice annotation project (RAP)"/>
        </authorList>
    </citation>
    <scope>GENOME REANNOTATION</scope>
    <source>
        <strain evidence="3">cv. Nipponbare</strain>
    </source>
</reference>
<evidence type="ECO:0000313" key="3">
    <source>
        <dbReference type="Proteomes" id="UP000000763"/>
    </source>
</evidence>
<dbReference type="AlphaFoldDB" id="Q8H5M1"/>
<evidence type="ECO:0000313" key="2">
    <source>
        <dbReference type="EMBL" id="BAC22267.1"/>
    </source>
</evidence>
<organism evidence="2 3">
    <name type="scientific">Oryza sativa subsp. japonica</name>
    <name type="common">Rice</name>
    <dbReference type="NCBI Taxonomy" id="39947"/>
    <lineage>
        <taxon>Eukaryota</taxon>
        <taxon>Viridiplantae</taxon>
        <taxon>Streptophyta</taxon>
        <taxon>Embryophyta</taxon>
        <taxon>Tracheophyta</taxon>
        <taxon>Spermatophyta</taxon>
        <taxon>Magnoliopsida</taxon>
        <taxon>Liliopsida</taxon>
        <taxon>Poales</taxon>
        <taxon>Poaceae</taxon>
        <taxon>BOP clade</taxon>
        <taxon>Oryzoideae</taxon>
        <taxon>Oryzeae</taxon>
        <taxon>Oryzinae</taxon>
        <taxon>Oryza</taxon>
        <taxon>Oryza sativa</taxon>
    </lineage>
</organism>
<reference evidence="3" key="1">
    <citation type="journal article" date="2005" name="Nature">
        <title>The map-based sequence of the rice genome.</title>
        <authorList>
            <consortium name="International rice genome sequencing project (IRGSP)"/>
            <person name="Matsumoto T."/>
            <person name="Wu J."/>
            <person name="Kanamori H."/>
            <person name="Katayose Y."/>
            <person name="Fujisawa M."/>
            <person name="Namiki N."/>
            <person name="Mizuno H."/>
            <person name="Yamamoto K."/>
            <person name="Antonio B.A."/>
            <person name="Baba T."/>
            <person name="Sakata K."/>
            <person name="Nagamura Y."/>
            <person name="Aoki H."/>
            <person name="Arikawa K."/>
            <person name="Arita K."/>
            <person name="Bito T."/>
            <person name="Chiden Y."/>
            <person name="Fujitsuka N."/>
            <person name="Fukunaka R."/>
            <person name="Hamada M."/>
            <person name="Harada C."/>
            <person name="Hayashi A."/>
            <person name="Hijishita S."/>
            <person name="Honda M."/>
            <person name="Hosokawa S."/>
            <person name="Ichikawa Y."/>
            <person name="Idonuma A."/>
            <person name="Iijima M."/>
            <person name="Ikeda M."/>
            <person name="Ikeno M."/>
            <person name="Ito K."/>
            <person name="Ito S."/>
            <person name="Ito T."/>
            <person name="Ito Y."/>
            <person name="Ito Y."/>
            <person name="Iwabuchi A."/>
            <person name="Kamiya K."/>
            <person name="Karasawa W."/>
            <person name="Kurita K."/>
            <person name="Katagiri S."/>
            <person name="Kikuta A."/>
            <person name="Kobayashi H."/>
            <person name="Kobayashi N."/>
            <person name="Machita K."/>
            <person name="Maehara T."/>
            <person name="Masukawa M."/>
            <person name="Mizubayashi T."/>
            <person name="Mukai Y."/>
            <person name="Nagasaki H."/>
            <person name="Nagata Y."/>
            <person name="Naito S."/>
            <person name="Nakashima M."/>
            <person name="Nakama Y."/>
            <person name="Nakamichi Y."/>
            <person name="Nakamura M."/>
            <person name="Meguro A."/>
            <person name="Negishi M."/>
            <person name="Ohta I."/>
            <person name="Ohta T."/>
            <person name="Okamoto M."/>
            <person name="Ono N."/>
            <person name="Saji S."/>
            <person name="Sakaguchi M."/>
            <person name="Sakai K."/>
            <person name="Shibata M."/>
            <person name="Shimokawa T."/>
            <person name="Song J."/>
            <person name="Takazaki Y."/>
            <person name="Terasawa K."/>
            <person name="Tsugane M."/>
            <person name="Tsuji K."/>
            <person name="Ueda S."/>
            <person name="Waki K."/>
            <person name="Yamagata H."/>
            <person name="Yamamoto M."/>
            <person name="Yamamoto S."/>
            <person name="Yamane H."/>
            <person name="Yoshiki S."/>
            <person name="Yoshihara R."/>
            <person name="Yukawa K."/>
            <person name="Zhong H."/>
            <person name="Yano M."/>
            <person name="Yuan Q."/>
            <person name="Ouyang S."/>
            <person name="Liu J."/>
            <person name="Jones K.M."/>
            <person name="Gansberger K."/>
            <person name="Moffat K."/>
            <person name="Hill J."/>
            <person name="Bera J."/>
            <person name="Fadrosh D."/>
            <person name="Jin S."/>
            <person name="Johri S."/>
            <person name="Kim M."/>
            <person name="Overton L."/>
            <person name="Reardon M."/>
            <person name="Tsitrin T."/>
            <person name="Vuong H."/>
            <person name="Weaver B."/>
            <person name="Ciecko A."/>
            <person name="Tallon L."/>
            <person name="Jackson J."/>
            <person name="Pai G."/>
            <person name="Aken S.V."/>
            <person name="Utterback T."/>
            <person name="Reidmuller S."/>
            <person name="Feldblyum T."/>
            <person name="Hsiao J."/>
            <person name="Zismann V."/>
            <person name="Iobst S."/>
            <person name="de Vazeille A.R."/>
            <person name="Buell C.R."/>
            <person name="Ying K."/>
            <person name="Li Y."/>
            <person name="Lu T."/>
            <person name="Huang Y."/>
            <person name="Zhao Q."/>
            <person name="Feng Q."/>
            <person name="Zhang L."/>
            <person name="Zhu J."/>
            <person name="Weng Q."/>
            <person name="Mu J."/>
            <person name="Lu Y."/>
            <person name="Fan D."/>
            <person name="Liu Y."/>
            <person name="Guan J."/>
            <person name="Zhang Y."/>
            <person name="Yu S."/>
            <person name="Liu X."/>
            <person name="Zhang Y."/>
            <person name="Hong G."/>
            <person name="Han B."/>
            <person name="Choisne N."/>
            <person name="Demange N."/>
            <person name="Orjeda G."/>
            <person name="Samain S."/>
            <person name="Cattolico L."/>
            <person name="Pelletier E."/>
            <person name="Couloux A."/>
            <person name="Segurens B."/>
            <person name="Wincker P."/>
            <person name="D'Hont A."/>
            <person name="Scarpelli C."/>
            <person name="Weissenbach J."/>
            <person name="Salanoubat M."/>
            <person name="Quetier F."/>
            <person name="Yu Y."/>
            <person name="Kim H.R."/>
            <person name="Rambo T."/>
            <person name="Currie J."/>
            <person name="Collura K."/>
            <person name="Luo M."/>
            <person name="Yang T."/>
            <person name="Ammiraju J.S.S."/>
            <person name="Engler F."/>
            <person name="Soderlund C."/>
            <person name="Wing R.A."/>
            <person name="Palmer L.E."/>
            <person name="de la Bastide M."/>
            <person name="Spiegel L."/>
            <person name="Nascimento L."/>
            <person name="Zutavern T."/>
            <person name="O'Shaughnessy A."/>
            <person name="Dike S."/>
            <person name="Dedhia N."/>
            <person name="Preston R."/>
            <person name="Balija V."/>
            <person name="McCombie W.R."/>
            <person name="Chow T."/>
            <person name="Chen H."/>
            <person name="Chung M."/>
            <person name="Chen C."/>
            <person name="Shaw J."/>
            <person name="Wu H."/>
            <person name="Hsiao K."/>
            <person name="Chao Y."/>
            <person name="Chu M."/>
            <person name="Cheng C."/>
            <person name="Hour A."/>
            <person name="Lee P."/>
            <person name="Lin S."/>
            <person name="Lin Y."/>
            <person name="Liou J."/>
            <person name="Liu S."/>
            <person name="Hsing Y."/>
            <person name="Raghuvanshi S."/>
            <person name="Mohanty A."/>
            <person name="Bharti A.K."/>
            <person name="Gaur A."/>
            <person name="Gupta V."/>
            <person name="Kumar D."/>
            <person name="Ravi V."/>
            <person name="Vij S."/>
            <person name="Kapur A."/>
            <person name="Khurana P."/>
            <person name="Khurana P."/>
            <person name="Khurana J.P."/>
            <person name="Tyagi A.K."/>
            <person name="Gaikwad K."/>
            <person name="Singh A."/>
            <person name="Dalal V."/>
            <person name="Srivastava S."/>
            <person name="Dixit A."/>
            <person name="Pal A.K."/>
            <person name="Ghazi I.A."/>
            <person name="Yadav M."/>
            <person name="Pandit A."/>
            <person name="Bhargava A."/>
            <person name="Sureshbabu K."/>
            <person name="Batra K."/>
            <person name="Sharma T.R."/>
            <person name="Mohapatra T."/>
            <person name="Singh N.K."/>
            <person name="Messing J."/>
            <person name="Nelson A.B."/>
            <person name="Fuks G."/>
            <person name="Kavchok S."/>
            <person name="Keizer G."/>
            <person name="Linton E."/>
            <person name="Llaca V."/>
            <person name="Song R."/>
            <person name="Tanyolac B."/>
            <person name="Young S."/>
            <person name="Ho-Il K."/>
            <person name="Hahn J.H."/>
            <person name="Sangsakoo G."/>
            <person name="Vanavichit A."/>
            <person name="de Mattos Luiz.A.T."/>
            <person name="Zimmer P.D."/>
            <person name="Malone G."/>
            <person name="Dellagostin O."/>
            <person name="de Oliveira A.C."/>
            <person name="Bevan M."/>
            <person name="Bancroft I."/>
            <person name="Minx P."/>
            <person name="Cordum H."/>
            <person name="Wilson R."/>
            <person name="Cheng Z."/>
            <person name="Jin W."/>
            <person name="Jiang J."/>
            <person name="Leong S.A."/>
            <person name="Iwama H."/>
            <person name="Gojobori T."/>
            <person name="Itoh T."/>
            <person name="Niimura Y."/>
            <person name="Fujii Y."/>
            <person name="Habara T."/>
            <person name="Sakai H."/>
            <person name="Sato Y."/>
            <person name="Wilson G."/>
            <person name="Kumar K."/>
            <person name="McCouch S."/>
            <person name="Juretic N."/>
            <person name="Hoen D."/>
            <person name="Wright S."/>
            <person name="Bruskiewich R."/>
            <person name="Bureau T."/>
            <person name="Miyao A."/>
            <person name="Hirochika H."/>
            <person name="Nishikawa T."/>
            <person name="Kadowaki K."/>
            <person name="Sugiura M."/>
            <person name="Burr B."/>
            <person name="Sasaki T."/>
        </authorList>
    </citation>
    <scope>NUCLEOTIDE SEQUENCE [LARGE SCALE GENOMIC DNA]</scope>
    <source>
        <strain evidence="3">cv. Nipponbare</strain>
    </source>
</reference>
<feature type="compositionally biased region" description="Basic residues" evidence="1">
    <location>
        <begin position="45"/>
        <end position="56"/>
    </location>
</feature>
<accession>Q8H5M1</accession>
<name>Q8H5M1_ORYSJ</name>
<proteinExistence type="predicted"/>